<dbReference type="AlphaFoldDB" id="B4IL00"/>
<dbReference type="HOGENOM" id="CLU_2186683_0_0_1"/>
<evidence type="ECO:0000313" key="2">
    <source>
        <dbReference type="EMBL" id="EDW52788.1"/>
    </source>
</evidence>
<keyword evidence="3" id="KW-1185">Reference proteome</keyword>
<protein>
    <submittedName>
        <fullName evidence="2">GM13153</fullName>
    </submittedName>
</protein>
<dbReference type="EMBL" id="CH480860">
    <property type="protein sequence ID" value="EDW52788.1"/>
    <property type="molecule type" value="Genomic_DNA"/>
</dbReference>
<accession>B4IL00</accession>
<evidence type="ECO:0000313" key="3">
    <source>
        <dbReference type="Proteomes" id="UP000001292"/>
    </source>
</evidence>
<organism evidence="3">
    <name type="scientific">Drosophila sechellia</name>
    <name type="common">Fruit fly</name>
    <dbReference type="NCBI Taxonomy" id="7238"/>
    <lineage>
        <taxon>Eukaryota</taxon>
        <taxon>Metazoa</taxon>
        <taxon>Ecdysozoa</taxon>
        <taxon>Arthropoda</taxon>
        <taxon>Hexapoda</taxon>
        <taxon>Insecta</taxon>
        <taxon>Pterygota</taxon>
        <taxon>Neoptera</taxon>
        <taxon>Endopterygota</taxon>
        <taxon>Diptera</taxon>
        <taxon>Brachycera</taxon>
        <taxon>Muscomorpha</taxon>
        <taxon>Ephydroidea</taxon>
        <taxon>Drosophilidae</taxon>
        <taxon>Drosophila</taxon>
        <taxon>Sophophora</taxon>
    </lineage>
</organism>
<feature type="region of interest" description="Disordered" evidence="1">
    <location>
        <begin position="44"/>
        <end position="87"/>
    </location>
</feature>
<sequence length="109" mass="12073">MSGPWTMESSFRIQESGVGSVDFGGGLVESASVTVEEALNAMQLADRHGHKDTKTRGHQDIRTPGQPDSGRHSVRQTANNKQENECGNRRIWYHGINQHDVSKKLSNMV</sequence>
<feature type="compositionally biased region" description="Basic and acidic residues" evidence="1">
    <location>
        <begin position="45"/>
        <end position="61"/>
    </location>
</feature>
<evidence type="ECO:0000256" key="1">
    <source>
        <dbReference type="SAM" id="MobiDB-lite"/>
    </source>
</evidence>
<proteinExistence type="predicted"/>
<name>B4IL00_DROSE</name>
<dbReference type="Proteomes" id="UP000001292">
    <property type="component" value="Unassembled WGS sequence"/>
</dbReference>
<reference evidence="2 3" key="1">
    <citation type="journal article" date="2007" name="Nature">
        <title>Evolution of genes and genomes on the Drosophila phylogeny.</title>
        <authorList>
            <consortium name="Drosophila 12 Genomes Consortium"/>
            <person name="Clark A.G."/>
            <person name="Eisen M.B."/>
            <person name="Smith D.R."/>
            <person name="Bergman C.M."/>
            <person name="Oliver B."/>
            <person name="Markow T.A."/>
            <person name="Kaufman T.C."/>
            <person name="Kellis M."/>
            <person name="Gelbart W."/>
            <person name="Iyer V.N."/>
            <person name="Pollard D.A."/>
            <person name="Sackton T.B."/>
            <person name="Larracuente A.M."/>
            <person name="Singh N.D."/>
            <person name="Abad J.P."/>
            <person name="Abt D.N."/>
            <person name="Adryan B."/>
            <person name="Aguade M."/>
            <person name="Akashi H."/>
            <person name="Anderson W.W."/>
            <person name="Aquadro C.F."/>
            <person name="Ardell D.H."/>
            <person name="Arguello R."/>
            <person name="Artieri C.G."/>
            <person name="Barbash D.A."/>
            <person name="Barker D."/>
            <person name="Barsanti P."/>
            <person name="Batterham P."/>
            <person name="Batzoglou S."/>
            <person name="Begun D."/>
            <person name="Bhutkar A."/>
            <person name="Blanco E."/>
            <person name="Bosak S.A."/>
            <person name="Bradley R.K."/>
            <person name="Brand A.D."/>
            <person name="Brent M.R."/>
            <person name="Brooks A.N."/>
            <person name="Brown R.H."/>
            <person name="Butlin R.K."/>
            <person name="Caggese C."/>
            <person name="Calvi B.R."/>
            <person name="Bernardo de Carvalho A."/>
            <person name="Caspi A."/>
            <person name="Castrezana S."/>
            <person name="Celniker S.E."/>
            <person name="Chang J.L."/>
            <person name="Chapple C."/>
            <person name="Chatterji S."/>
            <person name="Chinwalla A."/>
            <person name="Civetta A."/>
            <person name="Clifton S.W."/>
            <person name="Comeron J.M."/>
            <person name="Costello J.C."/>
            <person name="Coyne J.A."/>
            <person name="Daub J."/>
            <person name="David R.G."/>
            <person name="Delcher A.L."/>
            <person name="Delehaunty K."/>
            <person name="Do C.B."/>
            <person name="Ebling H."/>
            <person name="Edwards K."/>
            <person name="Eickbush T."/>
            <person name="Evans J.D."/>
            <person name="Filipski A."/>
            <person name="Findeiss S."/>
            <person name="Freyhult E."/>
            <person name="Fulton L."/>
            <person name="Fulton R."/>
            <person name="Garcia A.C."/>
            <person name="Gardiner A."/>
            <person name="Garfield D.A."/>
            <person name="Garvin B.E."/>
            <person name="Gibson G."/>
            <person name="Gilbert D."/>
            <person name="Gnerre S."/>
            <person name="Godfrey J."/>
            <person name="Good R."/>
            <person name="Gotea V."/>
            <person name="Gravely B."/>
            <person name="Greenberg A.J."/>
            <person name="Griffiths-Jones S."/>
            <person name="Gross S."/>
            <person name="Guigo R."/>
            <person name="Gustafson E.A."/>
            <person name="Haerty W."/>
            <person name="Hahn M.W."/>
            <person name="Halligan D.L."/>
            <person name="Halpern A.L."/>
            <person name="Halter G.M."/>
            <person name="Han M.V."/>
            <person name="Heger A."/>
            <person name="Hillier L."/>
            <person name="Hinrichs A.S."/>
            <person name="Holmes I."/>
            <person name="Hoskins R.A."/>
            <person name="Hubisz M.J."/>
            <person name="Hultmark D."/>
            <person name="Huntley M.A."/>
            <person name="Jaffe D.B."/>
            <person name="Jagadeeshan S."/>
            <person name="Jeck W.R."/>
            <person name="Johnson J."/>
            <person name="Jones C.D."/>
            <person name="Jordan W.C."/>
            <person name="Karpen G.H."/>
            <person name="Kataoka E."/>
            <person name="Keightley P.D."/>
            <person name="Kheradpour P."/>
            <person name="Kirkness E.F."/>
            <person name="Koerich L.B."/>
            <person name="Kristiansen K."/>
            <person name="Kudrna D."/>
            <person name="Kulathinal R.J."/>
            <person name="Kumar S."/>
            <person name="Kwok R."/>
            <person name="Lander E."/>
            <person name="Langley C.H."/>
            <person name="Lapoint R."/>
            <person name="Lazzaro B.P."/>
            <person name="Lee S.J."/>
            <person name="Levesque L."/>
            <person name="Li R."/>
            <person name="Lin C.F."/>
            <person name="Lin M.F."/>
            <person name="Lindblad-Toh K."/>
            <person name="Llopart A."/>
            <person name="Long M."/>
            <person name="Low L."/>
            <person name="Lozovsky E."/>
            <person name="Lu J."/>
            <person name="Luo M."/>
            <person name="Machado C.A."/>
            <person name="Makalowski W."/>
            <person name="Marzo M."/>
            <person name="Matsuda M."/>
            <person name="Matzkin L."/>
            <person name="McAllister B."/>
            <person name="McBride C.S."/>
            <person name="McKernan B."/>
            <person name="McKernan K."/>
            <person name="Mendez-Lago M."/>
            <person name="Minx P."/>
            <person name="Mollenhauer M.U."/>
            <person name="Montooth K."/>
            <person name="Mount S.M."/>
            <person name="Mu X."/>
            <person name="Myers E."/>
            <person name="Negre B."/>
            <person name="Newfeld S."/>
            <person name="Nielsen R."/>
            <person name="Noor M.A."/>
            <person name="O'Grady P."/>
            <person name="Pachter L."/>
            <person name="Papaceit M."/>
            <person name="Parisi M.J."/>
            <person name="Parisi M."/>
            <person name="Parts L."/>
            <person name="Pedersen J.S."/>
            <person name="Pesole G."/>
            <person name="Phillippy A.M."/>
            <person name="Ponting C.P."/>
            <person name="Pop M."/>
            <person name="Porcelli D."/>
            <person name="Powell J.R."/>
            <person name="Prohaska S."/>
            <person name="Pruitt K."/>
            <person name="Puig M."/>
            <person name="Quesneville H."/>
            <person name="Ram K.R."/>
            <person name="Rand D."/>
            <person name="Rasmussen M.D."/>
            <person name="Reed L.K."/>
            <person name="Reenan R."/>
            <person name="Reily A."/>
            <person name="Remington K.A."/>
            <person name="Rieger T.T."/>
            <person name="Ritchie M.G."/>
            <person name="Robin C."/>
            <person name="Rogers Y.H."/>
            <person name="Rohde C."/>
            <person name="Rozas J."/>
            <person name="Rubenfield M.J."/>
            <person name="Ruiz A."/>
            <person name="Russo S."/>
            <person name="Salzberg S.L."/>
            <person name="Sanchez-Gracia A."/>
            <person name="Saranga D.J."/>
            <person name="Sato H."/>
            <person name="Schaeffer S.W."/>
            <person name="Schatz M.C."/>
            <person name="Schlenke T."/>
            <person name="Schwartz R."/>
            <person name="Segarra C."/>
            <person name="Singh R.S."/>
            <person name="Sirot L."/>
            <person name="Sirota M."/>
            <person name="Sisneros N.B."/>
            <person name="Smith C.D."/>
            <person name="Smith T.F."/>
            <person name="Spieth J."/>
            <person name="Stage D.E."/>
            <person name="Stark A."/>
            <person name="Stephan W."/>
            <person name="Strausberg R.L."/>
            <person name="Strempel S."/>
            <person name="Sturgill D."/>
            <person name="Sutton G."/>
            <person name="Sutton G.G."/>
            <person name="Tao W."/>
            <person name="Teichmann S."/>
            <person name="Tobari Y.N."/>
            <person name="Tomimura Y."/>
            <person name="Tsolas J.M."/>
            <person name="Valente V.L."/>
            <person name="Venter E."/>
            <person name="Venter J.C."/>
            <person name="Vicario S."/>
            <person name="Vieira F.G."/>
            <person name="Vilella A.J."/>
            <person name="Villasante A."/>
            <person name="Walenz B."/>
            <person name="Wang J."/>
            <person name="Wasserman M."/>
            <person name="Watts T."/>
            <person name="Wilson D."/>
            <person name="Wilson R.K."/>
            <person name="Wing R.A."/>
            <person name="Wolfner M.F."/>
            <person name="Wong A."/>
            <person name="Wong G.K."/>
            <person name="Wu C.I."/>
            <person name="Wu G."/>
            <person name="Yamamoto D."/>
            <person name="Yang H.P."/>
            <person name="Yang S.P."/>
            <person name="Yorke J.A."/>
            <person name="Yoshida K."/>
            <person name="Zdobnov E."/>
            <person name="Zhang P."/>
            <person name="Zhang Y."/>
            <person name="Zimin A.V."/>
            <person name="Baldwin J."/>
            <person name="Abdouelleil A."/>
            <person name="Abdulkadir J."/>
            <person name="Abebe A."/>
            <person name="Abera B."/>
            <person name="Abreu J."/>
            <person name="Acer S.C."/>
            <person name="Aftuck L."/>
            <person name="Alexander A."/>
            <person name="An P."/>
            <person name="Anderson E."/>
            <person name="Anderson S."/>
            <person name="Arachi H."/>
            <person name="Azer M."/>
            <person name="Bachantsang P."/>
            <person name="Barry A."/>
            <person name="Bayul T."/>
            <person name="Berlin A."/>
            <person name="Bessette D."/>
            <person name="Bloom T."/>
            <person name="Blye J."/>
            <person name="Boguslavskiy L."/>
            <person name="Bonnet C."/>
            <person name="Boukhgalter B."/>
            <person name="Bourzgui I."/>
            <person name="Brown A."/>
            <person name="Cahill P."/>
            <person name="Channer S."/>
            <person name="Cheshatsang Y."/>
            <person name="Chuda L."/>
            <person name="Citroen M."/>
            <person name="Collymore A."/>
            <person name="Cooke P."/>
            <person name="Costello M."/>
            <person name="D'Aco K."/>
            <person name="Daza R."/>
            <person name="De Haan G."/>
            <person name="DeGray S."/>
            <person name="DeMaso C."/>
            <person name="Dhargay N."/>
            <person name="Dooley K."/>
            <person name="Dooley E."/>
            <person name="Doricent M."/>
            <person name="Dorje P."/>
            <person name="Dorjee K."/>
            <person name="Dupes A."/>
            <person name="Elong R."/>
            <person name="Falk J."/>
            <person name="Farina A."/>
            <person name="Faro S."/>
            <person name="Ferguson D."/>
            <person name="Fisher S."/>
            <person name="Foley C.D."/>
            <person name="Franke A."/>
            <person name="Friedrich D."/>
            <person name="Gadbois L."/>
            <person name="Gearin G."/>
            <person name="Gearin C.R."/>
            <person name="Giannoukos G."/>
            <person name="Goode T."/>
            <person name="Graham J."/>
            <person name="Grandbois E."/>
            <person name="Grewal S."/>
            <person name="Gyaltsen K."/>
            <person name="Hafez N."/>
            <person name="Hagos B."/>
            <person name="Hall J."/>
            <person name="Henson C."/>
            <person name="Hollinger A."/>
            <person name="Honan T."/>
            <person name="Huard M.D."/>
            <person name="Hughes L."/>
            <person name="Hurhula B."/>
            <person name="Husby M.E."/>
            <person name="Kamat A."/>
            <person name="Kanga B."/>
            <person name="Kashin S."/>
            <person name="Khazanovich D."/>
            <person name="Kisner P."/>
            <person name="Lance K."/>
            <person name="Lara M."/>
            <person name="Lee W."/>
            <person name="Lennon N."/>
            <person name="Letendre F."/>
            <person name="LeVine R."/>
            <person name="Lipovsky A."/>
            <person name="Liu X."/>
            <person name="Liu J."/>
            <person name="Liu S."/>
            <person name="Lokyitsang T."/>
            <person name="Lokyitsang Y."/>
            <person name="Lubonja R."/>
            <person name="Lui A."/>
            <person name="MacDonald P."/>
            <person name="Magnisalis V."/>
            <person name="Maru K."/>
            <person name="Matthews C."/>
            <person name="McCusker W."/>
            <person name="McDonough S."/>
            <person name="Mehta T."/>
            <person name="Meldrim J."/>
            <person name="Meneus L."/>
            <person name="Mihai O."/>
            <person name="Mihalev A."/>
            <person name="Mihova T."/>
            <person name="Mittelman R."/>
            <person name="Mlenga V."/>
            <person name="Montmayeur A."/>
            <person name="Mulrain L."/>
            <person name="Navidi A."/>
            <person name="Naylor J."/>
            <person name="Negash T."/>
            <person name="Nguyen T."/>
            <person name="Nguyen N."/>
            <person name="Nicol R."/>
            <person name="Norbu C."/>
            <person name="Norbu N."/>
            <person name="Novod N."/>
            <person name="O'Neill B."/>
            <person name="Osman S."/>
            <person name="Markiewicz E."/>
            <person name="Oyono O.L."/>
            <person name="Patti C."/>
            <person name="Phunkhang P."/>
            <person name="Pierre F."/>
            <person name="Priest M."/>
            <person name="Raghuraman S."/>
            <person name="Rege F."/>
            <person name="Reyes R."/>
            <person name="Rise C."/>
            <person name="Rogov P."/>
            <person name="Ross K."/>
            <person name="Ryan E."/>
            <person name="Settipalli S."/>
            <person name="Shea T."/>
            <person name="Sherpa N."/>
            <person name="Shi L."/>
            <person name="Shih D."/>
            <person name="Sparrow T."/>
            <person name="Spaulding J."/>
            <person name="Stalker J."/>
            <person name="Stange-Thomann N."/>
            <person name="Stavropoulos S."/>
            <person name="Stone C."/>
            <person name="Strader C."/>
            <person name="Tesfaye S."/>
            <person name="Thomson T."/>
            <person name="Thoulutsang Y."/>
            <person name="Thoulutsang D."/>
            <person name="Topham K."/>
            <person name="Topping I."/>
            <person name="Tsamla T."/>
            <person name="Vassiliev H."/>
            <person name="Vo A."/>
            <person name="Wangchuk T."/>
            <person name="Wangdi T."/>
            <person name="Weiand M."/>
            <person name="Wilkinson J."/>
            <person name="Wilson A."/>
            <person name="Yadav S."/>
            <person name="Young G."/>
            <person name="Yu Q."/>
            <person name="Zembek L."/>
            <person name="Zhong D."/>
            <person name="Zimmer A."/>
            <person name="Zwirko Z."/>
            <person name="Jaffe D.B."/>
            <person name="Alvarez P."/>
            <person name="Brockman W."/>
            <person name="Butler J."/>
            <person name="Chin C."/>
            <person name="Gnerre S."/>
            <person name="Grabherr M."/>
            <person name="Kleber M."/>
            <person name="Mauceli E."/>
            <person name="MacCallum I."/>
        </authorList>
    </citation>
    <scope>NUCLEOTIDE SEQUENCE [LARGE SCALE GENOMIC DNA]</scope>
    <source>
        <strain evidence="3">Rob3c / Tucson 14021-0248.25</strain>
    </source>
</reference>
<gene>
    <name evidence="2" type="primary">Dsec\GM13153</name>
    <name evidence="2" type="ORF">Dsec_GM13153</name>
</gene>